<reference evidence="1 2" key="1">
    <citation type="submission" date="2013-09" db="EMBL/GenBank/DDBJ databases">
        <title>Genome Sequences of seven clinical isolates and type strains of anginosus group streptococci.</title>
        <authorList>
            <person name="Maruyama F."/>
            <person name="Sakurai A."/>
            <person name="Ogura Y."/>
            <person name="Homma H."/>
            <person name="Takahashi N."/>
            <person name="Ohtsubo Y."/>
            <person name="Hoshino T."/>
            <person name="Okahashi N."/>
            <person name="Nakagawa I."/>
            <person name="Kimura S."/>
            <person name="Fujiwara T."/>
            <person name="Hayashi T."/>
            <person name="Shintani S."/>
        </authorList>
    </citation>
    <scope>NUCLEOTIDE SEQUENCE [LARGE SCALE GENOMIC DNA]</scope>
    <source>
        <strain evidence="2">CCUG46377</strain>
    </source>
</reference>
<evidence type="ECO:0000313" key="1">
    <source>
        <dbReference type="EMBL" id="GAD44266.1"/>
    </source>
</evidence>
<dbReference type="EMBL" id="BASX01000005">
    <property type="protein sequence ID" value="GAD44266.1"/>
    <property type="molecule type" value="Genomic_DNA"/>
</dbReference>
<accession>U2XWK3</accession>
<organism evidence="1 2">
    <name type="scientific">Streptococcus constellatus subsp. pharyngis SK1060 = CCUG 46377</name>
    <dbReference type="NCBI Taxonomy" id="1035184"/>
    <lineage>
        <taxon>Bacteria</taxon>
        <taxon>Bacillati</taxon>
        <taxon>Bacillota</taxon>
        <taxon>Bacilli</taxon>
        <taxon>Lactobacillales</taxon>
        <taxon>Streptococcaceae</taxon>
        <taxon>Streptococcus</taxon>
        <taxon>Streptococcus anginosus group</taxon>
    </lineage>
</organism>
<proteinExistence type="predicted"/>
<comment type="caution">
    <text evidence="1">The sequence shown here is derived from an EMBL/GenBank/DDBJ whole genome shotgun (WGS) entry which is preliminary data.</text>
</comment>
<dbReference type="Proteomes" id="UP000016985">
    <property type="component" value="Unassembled WGS sequence"/>
</dbReference>
<sequence length="74" mass="8790">MVDNILKICPVDIIHYTQKSLKNKHFPKTCRKFTYFWKTLVLQSFFLSKKADSKFESANLCIFFILAILELDQK</sequence>
<gene>
    <name evidence="1" type="ORF">ANG5_0794</name>
</gene>
<keyword evidence="2" id="KW-1185">Reference proteome</keyword>
<evidence type="ECO:0000313" key="2">
    <source>
        <dbReference type="Proteomes" id="UP000016985"/>
    </source>
</evidence>
<dbReference type="AlphaFoldDB" id="U2XWK3"/>
<protein>
    <submittedName>
        <fullName evidence="1">Uncharacterized protein</fullName>
    </submittedName>
</protein>
<name>U2XWK3_STRCV</name>